<dbReference type="GO" id="GO:0005634">
    <property type="term" value="C:nucleus"/>
    <property type="evidence" value="ECO:0007669"/>
    <property type="project" value="TreeGrafter"/>
</dbReference>
<dbReference type="PANTHER" id="PTHR11215">
    <property type="entry name" value="METAL DEPENDENT HYDROLASE - RELATED"/>
    <property type="match status" value="1"/>
</dbReference>
<dbReference type="PANTHER" id="PTHR11215:SF1">
    <property type="entry name" value="MYG1 EXONUCLEASE"/>
    <property type="match status" value="1"/>
</dbReference>
<proteinExistence type="inferred from homology"/>
<dbReference type="Proteomes" id="UP000192247">
    <property type="component" value="Unassembled WGS sequence"/>
</dbReference>
<accession>A0A1V9XFL8</accession>
<dbReference type="GO" id="GO:0005737">
    <property type="term" value="C:cytoplasm"/>
    <property type="evidence" value="ECO:0007669"/>
    <property type="project" value="TreeGrafter"/>
</dbReference>
<evidence type="ECO:0000313" key="2">
    <source>
        <dbReference type="EMBL" id="OQR72355.1"/>
    </source>
</evidence>
<gene>
    <name evidence="2" type="ORF">BIW11_10438</name>
</gene>
<comment type="similarity">
    <text evidence="1">Belongs to the MYG1 family.</text>
</comment>
<dbReference type="InterPro" id="IPR003226">
    <property type="entry name" value="MYG1_exonuclease"/>
</dbReference>
<keyword evidence="3" id="KW-1185">Reference proteome</keyword>
<dbReference type="STRING" id="418985.A0A1V9XFL8"/>
<dbReference type="Pfam" id="PF03690">
    <property type="entry name" value="MYG1_exonuc"/>
    <property type="match status" value="1"/>
</dbReference>
<evidence type="ECO:0000256" key="1">
    <source>
        <dbReference type="ARBA" id="ARBA00010105"/>
    </source>
</evidence>
<dbReference type="OrthoDB" id="10265310at2759"/>
<dbReference type="AlphaFoldDB" id="A0A1V9XFL8"/>
<organism evidence="2 3">
    <name type="scientific">Tropilaelaps mercedesae</name>
    <dbReference type="NCBI Taxonomy" id="418985"/>
    <lineage>
        <taxon>Eukaryota</taxon>
        <taxon>Metazoa</taxon>
        <taxon>Ecdysozoa</taxon>
        <taxon>Arthropoda</taxon>
        <taxon>Chelicerata</taxon>
        <taxon>Arachnida</taxon>
        <taxon>Acari</taxon>
        <taxon>Parasitiformes</taxon>
        <taxon>Mesostigmata</taxon>
        <taxon>Gamasina</taxon>
        <taxon>Dermanyssoidea</taxon>
        <taxon>Laelapidae</taxon>
        <taxon>Tropilaelaps</taxon>
    </lineage>
</organism>
<evidence type="ECO:0000313" key="3">
    <source>
        <dbReference type="Proteomes" id="UP000192247"/>
    </source>
</evidence>
<protein>
    <submittedName>
        <fullName evidence="2">UPF0160 protein MYG1</fullName>
    </submittedName>
</protein>
<dbReference type="FunCoup" id="A0A1V9XFL8">
    <property type="interactions" value="2173"/>
</dbReference>
<comment type="caution">
    <text evidence="2">The sequence shown here is derived from an EMBL/GenBank/DDBJ whole genome shotgun (WGS) entry which is preliminary data.</text>
</comment>
<dbReference type="EMBL" id="MNPL01011963">
    <property type="protein sequence ID" value="OQR72355.1"/>
    <property type="molecule type" value="Genomic_DNA"/>
</dbReference>
<name>A0A1V9XFL8_9ACAR</name>
<dbReference type="InParanoid" id="A0A1V9XFL8"/>
<reference evidence="2 3" key="1">
    <citation type="journal article" date="2017" name="Gigascience">
        <title>Draft genome of the honey bee ectoparasitic mite, Tropilaelaps mercedesae, is shaped by the parasitic life history.</title>
        <authorList>
            <person name="Dong X."/>
            <person name="Armstrong S.D."/>
            <person name="Xia D."/>
            <person name="Makepeace B.L."/>
            <person name="Darby A.C."/>
            <person name="Kadowaki T."/>
        </authorList>
    </citation>
    <scope>NUCLEOTIDE SEQUENCE [LARGE SCALE GENOMIC DNA]</scope>
    <source>
        <strain evidence="2">Wuxi-XJTLU</strain>
    </source>
</reference>
<sequence length="344" mass="39428">MYKRTRFAETAPVTNRKTIATHDGTFHCDDALACYLLKQLPKFRNAEIVRSRDYITIHKADARVDVGGVYDPERWSFDHHQPTFKVTMAELRPELKNADIKLSSAGLVFHHFGQIIIGAQMKKDPEDPDVKNVFRMVYENFIREIDGIDNGINTSDGDIRYSITTGVSSRVKHLNARWNETLIGDDMSHRFRKAMNLVGKEFRGRVDYYEKSWIPARELVLQAIATRYEVNETGQIIVLDKGGCPWTGHLYDIEEDQNIKGEIKYVIFEDMTHLYRVQAVAIKDGSFSLRLPLPWKGRRDEQLSRETNIPGCVFVHSTGFIGGNKTKEGAIQMAIKALEIHNRI</sequence>